<organism evidence="1 2">
    <name type="scientific">Symmachiella dynata</name>
    <dbReference type="NCBI Taxonomy" id="2527995"/>
    <lineage>
        <taxon>Bacteria</taxon>
        <taxon>Pseudomonadati</taxon>
        <taxon>Planctomycetota</taxon>
        <taxon>Planctomycetia</taxon>
        <taxon>Planctomycetales</taxon>
        <taxon>Planctomycetaceae</taxon>
        <taxon>Symmachiella</taxon>
    </lineage>
</organism>
<dbReference type="InterPro" id="IPR011006">
    <property type="entry name" value="CheY-like_superfamily"/>
</dbReference>
<dbReference type="SUPFAM" id="SSF52172">
    <property type="entry name" value="CheY-like"/>
    <property type="match status" value="1"/>
</dbReference>
<dbReference type="KEGG" id="sdyn:Mal52_61270"/>
<gene>
    <name evidence="1" type="ORF">Mal52_61270</name>
</gene>
<dbReference type="RefSeq" id="WP_145380391.1">
    <property type="nucleotide sequence ID" value="NZ_CP036276.1"/>
</dbReference>
<dbReference type="Proteomes" id="UP000319383">
    <property type="component" value="Chromosome"/>
</dbReference>
<accession>A0A517ZYM4</accession>
<reference evidence="1 2" key="1">
    <citation type="submission" date="2019-02" db="EMBL/GenBank/DDBJ databases">
        <title>Deep-cultivation of Planctomycetes and their phenomic and genomic characterization uncovers novel biology.</title>
        <authorList>
            <person name="Wiegand S."/>
            <person name="Jogler M."/>
            <person name="Boedeker C."/>
            <person name="Pinto D."/>
            <person name="Vollmers J."/>
            <person name="Rivas-Marin E."/>
            <person name="Kohn T."/>
            <person name="Peeters S.H."/>
            <person name="Heuer A."/>
            <person name="Rast P."/>
            <person name="Oberbeckmann S."/>
            <person name="Bunk B."/>
            <person name="Jeske O."/>
            <person name="Meyerdierks A."/>
            <person name="Storesund J.E."/>
            <person name="Kallscheuer N."/>
            <person name="Luecker S."/>
            <person name="Lage O.M."/>
            <person name="Pohl T."/>
            <person name="Merkel B.J."/>
            <person name="Hornburger P."/>
            <person name="Mueller R.-W."/>
            <person name="Bruemmer F."/>
            <person name="Labrenz M."/>
            <person name="Spormann A.M."/>
            <person name="Op den Camp H."/>
            <person name="Overmann J."/>
            <person name="Amann R."/>
            <person name="Jetten M.S.M."/>
            <person name="Mascher T."/>
            <person name="Medema M.H."/>
            <person name="Devos D.P."/>
            <person name="Kaster A.-K."/>
            <person name="Ovreas L."/>
            <person name="Rohde M."/>
            <person name="Galperin M.Y."/>
            <person name="Jogler C."/>
        </authorList>
    </citation>
    <scope>NUCLEOTIDE SEQUENCE [LARGE SCALE GENOMIC DNA]</scope>
    <source>
        <strain evidence="1 2">Mal52</strain>
    </source>
</reference>
<dbReference type="EMBL" id="CP036276">
    <property type="protein sequence ID" value="QDU47592.1"/>
    <property type="molecule type" value="Genomic_DNA"/>
</dbReference>
<evidence type="ECO:0000313" key="2">
    <source>
        <dbReference type="Proteomes" id="UP000319383"/>
    </source>
</evidence>
<sequence length="384" mass="44036">MVPNTTWRVLIVDDSQGDDVSELLSVEGVFPDALAECRICDQFDQAFSVLDSQRVDLVVLDLRDDSIELEDESILPGLQVYEQIRERRFVPVIFFTAYPQKVDDISNPFVRVVSRDSPRDLRVAVQALFSTKLPQLLRHLNEELRIYMWEFVDHHWTDMNRSNEQTDISMLLARRLASTLSRESIRRFLTDHGQAAPTPNDLSVVHPMEMYVIPPNNPELLAGDLLFLTVSEKEEYWIVLTPSCDFEQGKAHQTLLAKCGLLSEQTEFKDYSDSIHKKEDPSNNVLKKLKSLIGDNRSGQRERYRFLAGTFRFPDLVVDFQALKQVPTEKLSLDNRVASLDSPFAESMLAGFSRYYGRLGTPNLDVDLVMSRLAEKMQKTKNES</sequence>
<protein>
    <recommendedName>
        <fullName evidence="3">Response regulatory domain-containing protein</fullName>
    </recommendedName>
</protein>
<proteinExistence type="predicted"/>
<name>A0A517ZYM4_9PLAN</name>
<evidence type="ECO:0000313" key="1">
    <source>
        <dbReference type="EMBL" id="QDU47592.1"/>
    </source>
</evidence>
<evidence type="ECO:0008006" key="3">
    <source>
        <dbReference type="Google" id="ProtNLM"/>
    </source>
</evidence>
<dbReference type="Gene3D" id="3.40.50.2300">
    <property type="match status" value="1"/>
</dbReference>
<keyword evidence="2" id="KW-1185">Reference proteome</keyword>
<dbReference type="AlphaFoldDB" id="A0A517ZYM4"/>